<evidence type="ECO:0000313" key="8">
    <source>
        <dbReference type="EMBL" id="KAL1524171.1"/>
    </source>
</evidence>
<dbReference type="PROSITE" id="PS50203">
    <property type="entry name" value="CALPAIN_CAT"/>
    <property type="match status" value="1"/>
</dbReference>
<comment type="caution">
    <text evidence="8">The sequence shown here is derived from an EMBL/GenBank/DDBJ whole genome shotgun (WGS) entry which is preliminary data.</text>
</comment>
<evidence type="ECO:0000256" key="4">
    <source>
        <dbReference type="ARBA" id="ARBA00022807"/>
    </source>
</evidence>
<dbReference type="PRINTS" id="PR00704">
    <property type="entry name" value="CALPAIN"/>
</dbReference>
<comment type="similarity">
    <text evidence="1">Belongs to the peptidase C2 family.</text>
</comment>
<dbReference type="Gene3D" id="2.60.120.380">
    <property type="match status" value="3"/>
</dbReference>
<dbReference type="SMART" id="SM00720">
    <property type="entry name" value="calpain_III"/>
    <property type="match status" value="3"/>
</dbReference>
<keyword evidence="2" id="KW-0645">Protease</keyword>
<accession>A0AB34JT76</accession>
<sequence>MTVEGVPLARTKSSRCVGCWRNADRTAGGSLAEASFLHNPQFQLELSCRQQDVRIAVVQASGSELYPVGVVVLQAAERSRRRSTLGHPGGPLGYQALTALYPSVPKAAKRISSMFKLERSDLPFLIVPHTFEAGCEANFVLEVSSNFPCTLQPLPSAGSRPATPLRSIEEKPTPPVGELPIAASDKATLQRVLDECEPSPYEDPAFEVADQSELGWELMRAYTLMHSSDTLDDQVELAREVELLPCVEWRLNDQAANWIGAVDGVLGGLAVLASYPHVLERCFPFGFHLEESIVAVRLWQFDRWVLTITDDRLPSKDGHLLLTGSKEDQPVLLGMLFKAYAKAVGGFTFLSTIQPIEALVDFTGGAAQRLDVFLGGDPTRLDTSGLDRVWGELGGWLKNSLVGCMQTTRARRVVTRGGIRADLTYVLLDAVHAGSERLLCLRCPWKGCSWEGRWRAGAPEWMRQDASNLTPLHYLQRRQSAYAFAAVSDRAGVFWLSLRDFCSLFDEAFACSFFPESSPHAMIADQWVGESAGGCLDFASWRGNPQYLLNLSHDSRVHFVLSQSRQRARKQETQGLCTIGICALRGVNRRRRLTVKRQDIVGQCPLSEIRDACISIDLPRTTSTQPHVIVPYTLNPGEENEFVLSVYTEAHFKLQPLESTHEWHHTVFTSEWTARSGGCPNPENRWWRRNPQWSLSVSAPTTVILSLELAKPSAEPHFAIGCILMRSSGLSRSSLLAEDVVIHSGFVPHTHVSVQTTLLPEAQPYILMASTFEPGQQAAFSLHIFSDLPLEPKTTHQMELHSKVDTSTQKADGIGSKYADSDDAAAPAEEELFETNVASNALLEAEALLLARQQMSRREVHDFSSRKANMCSRGCSIQ</sequence>
<dbReference type="InterPro" id="IPR022684">
    <property type="entry name" value="Calpain_cysteine_protease"/>
</dbReference>
<evidence type="ECO:0000256" key="3">
    <source>
        <dbReference type="ARBA" id="ARBA00022801"/>
    </source>
</evidence>
<dbReference type="Gene3D" id="3.90.70.10">
    <property type="entry name" value="Cysteine proteinases"/>
    <property type="match status" value="1"/>
</dbReference>
<name>A0AB34JT76_PRYPA</name>
<dbReference type="PANTHER" id="PTHR10183:SF379">
    <property type="entry name" value="CALPAIN-5"/>
    <property type="match status" value="1"/>
</dbReference>
<reference evidence="8 9" key="1">
    <citation type="journal article" date="2024" name="Science">
        <title>Giant polyketide synthase enzymes in the biosynthesis of giant marine polyether toxins.</title>
        <authorList>
            <person name="Fallon T.R."/>
            <person name="Shende V.V."/>
            <person name="Wierzbicki I.H."/>
            <person name="Pendleton A.L."/>
            <person name="Watervoot N.F."/>
            <person name="Auber R.P."/>
            <person name="Gonzalez D.J."/>
            <person name="Wisecaver J.H."/>
            <person name="Moore B.S."/>
        </authorList>
    </citation>
    <scope>NUCLEOTIDE SEQUENCE [LARGE SCALE GENOMIC DNA]</scope>
    <source>
        <strain evidence="8 9">12B1</strain>
    </source>
</reference>
<dbReference type="SUPFAM" id="SSF49758">
    <property type="entry name" value="Calpain large subunit, middle domain (domain III)"/>
    <property type="match status" value="3"/>
</dbReference>
<dbReference type="InterPro" id="IPR038765">
    <property type="entry name" value="Papain-like_cys_pep_sf"/>
</dbReference>
<feature type="domain" description="Calpain catalytic" evidence="7">
    <location>
        <begin position="265"/>
        <end position="514"/>
    </location>
</feature>
<dbReference type="Proteomes" id="UP001515480">
    <property type="component" value="Unassembled WGS sequence"/>
</dbReference>
<dbReference type="AlphaFoldDB" id="A0AB34JT76"/>
<dbReference type="PANTHER" id="PTHR10183">
    <property type="entry name" value="CALPAIN"/>
    <property type="match status" value="1"/>
</dbReference>
<evidence type="ECO:0000256" key="1">
    <source>
        <dbReference type="ARBA" id="ARBA00007623"/>
    </source>
</evidence>
<gene>
    <name evidence="8" type="ORF">AB1Y20_019080</name>
</gene>
<evidence type="ECO:0000313" key="9">
    <source>
        <dbReference type="Proteomes" id="UP001515480"/>
    </source>
</evidence>
<evidence type="ECO:0000256" key="2">
    <source>
        <dbReference type="ARBA" id="ARBA00022670"/>
    </source>
</evidence>
<dbReference type="SMART" id="SM00230">
    <property type="entry name" value="CysPc"/>
    <property type="match status" value="1"/>
</dbReference>
<dbReference type="InterPro" id="IPR022682">
    <property type="entry name" value="Calpain_domain_III"/>
</dbReference>
<keyword evidence="3" id="KW-0378">Hydrolase</keyword>
<protein>
    <recommendedName>
        <fullName evidence="7">Calpain catalytic domain-containing protein</fullName>
    </recommendedName>
</protein>
<dbReference type="InterPro" id="IPR001300">
    <property type="entry name" value="Peptidase_C2_calpain_cat"/>
</dbReference>
<dbReference type="Pfam" id="PF00648">
    <property type="entry name" value="Peptidase_C2"/>
    <property type="match status" value="1"/>
</dbReference>
<dbReference type="InterPro" id="IPR022683">
    <property type="entry name" value="Calpain_III"/>
</dbReference>
<keyword evidence="4" id="KW-0788">Thiol protease</keyword>
<feature type="region of interest" description="Disordered" evidence="6">
    <location>
        <begin position="158"/>
        <end position="178"/>
    </location>
</feature>
<dbReference type="GO" id="GO:0006508">
    <property type="term" value="P:proteolysis"/>
    <property type="evidence" value="ECO:0007669"/>
    <property type="project" value="UniProtKB-KW"/>
</dbReference>
<keyword evidence="9" id="KW-1185">Reference proteome</keyword>
<proteinExistence type="inferred from homology"/>
<dbReference type="Pfam" id="PF01067">
    <property type="entry name" value="Calpain_III"/>
    <property type="match status" value="3"/>
</dbReference>
<dbReference type="GO" id="GO:0004198">
    <property type="term" value="F:calcium-dependent cysteine-type endopeptidase activity"/>
    <property type="evidence" value="ECO:0007669"/>
    <property type="project" value="InterPro"/>
</dbReference>
<dbReference type="EMBL" id="JBGBPQ010000005">
    <property type="protein sequence ID" value="KAL1524171.1"/>
    <property type="molecule type" value="Genomic_DNA"/>
</dbReference>
<evidence type="ECO:0000259" key="7">
    <source>
        <dbReference type="PROSITE" id="PS50203"/>
    </source>
</evidence>
<organism evidence="8 9">
    <name type="scientific">Prymnesium parvum</name>
    <name type="common">Toxic golden alga</name>
    <dbReference type="NCBI Taxonomy" id="97485"/>
    <lineage>
        <taxon>Eukaryota</taxon>
        <taxon>Haptista</taxon>
        <taxon>Haptophyta</taxon>
        <taxon>Prymnesiophyceae</taxon>
        <taxon>Prymnesiales</taxon>
        <taxon>Prymnesiaceae</taxon>
        <taxon>Prymnesium</taxon>
    </lineage>
</organism>
<evidence type="ECO:0000256" key="6">
    <source>
        <dbReference type="SAM" id="MobiDB-lite"/>
    </source>
</evidence>
<evidence type="ECO:0000256" key="5">
    <source>
        <dbReference type="PROSITE-ProRule" id="PRU00239"/>
    </source>
</evidence>
<dbReference type="InterPro" id="IPR036213">
    <property type="entry name" value="Calpain_III_sf"/>
</dbReference>
<dbReference type="SUPFAM" id="SSF54001">
    <property type="entry name" value="Cysteine proteinases"/>
    <property type="match status" value="1"/>
</dbReference>
<comment type="caution">
    <text evidence="5">Lacks conserved residue(s) required for the propagation of feature annotation.</text>
</comment>